<name>A0AAP3E646_9EURY</name>
<evidence type="ECO:0000256" key="1">
    <source>
        <dbReference type="ARBA" id="ARBA00004651"/>
    </source>
</evidence>
<dbReference type="GO" id="GO:0046872">
    <property type="term" value="F:metal ion binding"/>
    <property type="evidence" value="ECO:0007669"/>
    <property type="project" value="UniProtKB-KW"/>
</dbReference>
<accession>A0AAP3E646</accession>
<reference evidence="9 10" key="1">
    <citation type="submission" date="2022-09" db="EMBL/GenBank/DDBJ databases">
        <title>Enrichment on poylsaccharides allowed isolation of novel metabolic and taxonomic groups of Haloarchaea.</title>
        <authorList>
            <person name="Sorokin D.Y."/>
            <person name="Elcheninov A.G."/>
            <person name="Khizhniak T.V."/>
            <person name="Kolganova T.V."/>
            <person name="Kublanov I.V."/>
        </authorList>
    </citation>
    <scope>NUCLEOTIDE SEQUENCE [LARGE SCALE GENOMIC DNA]</scope>
    <source>
        <strain evidence="9 10">AArc-curdl1</strain>
    </source>
</reference>
<feature type="transmembrane region" description="Helical" evidence="8">
    <location>
        <begin position="111"/>
        <end position="131"/>
    </location>
</feature>
<dbReference type="HAMAP" id="MF_00454">
    <property type="entry name" value="FluC"/>
    <property type="match status" value="1"/>
</dbReference>
<dbReference type="PANTHER" id="PTHR28259:SF1">
    <property type="entry name" value="FLUORIDE EXPORT PROTEIN 1-RELATED"/>
    <property type="match status" value="1"/>
</dbReference>
<dbReference type="GO" id="GO:0140114">
    <property type="term" value="P:cellular detoxification of fluoride"/>
    <property type="evidence" value="ECO:0007669"/>
    <property type="project" value="UniProtKB-UniRule"/>
</dbReference>
<evidence type="ECO:0000313" key="10">
    <source>
        <dbReference type="Proteomes" id="UP001321047"/>
    </source>
</evidence>
<evidence type="ECO:0000256" key="4">
    <source>
        <dbReference type="ARBA" id="ARBA00022989"/>
    </source>
</evidence>
<protein>
    <recommendedName>
        <fullName evidence="8">Fluoride-specific ion channel FluC</fullName>
    </recommendedName>
</protein>
<keyword evidence="5 8" id="KW-0472">Membrane</keyword>
<keyword evidence="8" id="KW-0406">Ion transport</keyword>
<dbReference type="Pfam" id="PF02537">
    <property type="entry name" value="CRCB"/>
    <property type="match status" value="1"/>
</dbReference>
<comment type="similarity">
    <text evidence="6 8">Belongs to the fluoride channel Fluc/FEX (TC 1.A.43) family.</text>
</comment>
<keyword evidence="10" id="KW-1185">Reference proteome</keyword>
<evidence type="ECO:0000256" key="6">
    <source>
        <dbReference type="ARBA" id="ARBA00035120"/>
    </source>
</evidence>
<comment type="catalytic activity">
    <reaction evidence="7">
        <text>fluoride(in) = fluoride(out)</text>
        <dbReference type="Rhea" id="RHEA:76159"/>
        <dbReference type="ChEBI" id="CHEBI:17051"/>
    </reaction>
    <physiologicalReaction direction="left-to-right" evidence="7">
        <dbReference type="Rhea" id="RHEA:76160"/>
    </physiologicalReaction>
</comment>
<proteinExistence type="inferred from homology"/>
<dbReference type="PANTHER" id="PTHR28259">
    <property type="entry name" value="FLUORIDE EXPORT PROTEIN 1-RELATED"/>
    <property type="match status" value="1"/>
</dbReference>
<dbReference type="GO" id="GO:0062054">
    <property type="term" value="F:fluoride channel activity"/>
    <property type="evidence" value="ECO:0007669"/>
    <property type="project" value="UniProtKB-UniRule"/>
</dbReference>
<comment type="caution">
    <text evidence="9">The sequence shown here is derived from an EMBL/GenBank/DDBJ whole genome shotgun (WGS) entry which is preliminary data.</text>
</comment>
<evidence type="ECO:0000313" key="9">
    <source>
        <dbReference type="EMBL" id="MCU4751029.1"/>
    </source>
</evidence>
<keyword evidence="2 8" id="KW-1003">Cell membrane</keyword>
<feature type="transmembrane region" description="Helical" evidence="8">
    <location>
        <begin position="76"/>
        <end position="99"/>
    </location>
</feature>
<keyword evidence="8" id="KW-0813">Transport</keyword>
<dbReference type="Proteomes" id="UP001321047">
    <property type="component" value="Unassembled WGS sequence"/>
</dbReference>
<feature type="binding site" evidence="8">
    <location>
        <position position="89"/>
    </location>
    <ligand>
        <name>Na(+)</name>
        <dbReference type="ChEBI" id="CHEBI:29101"/>
        <note>structural</note>
    </ligand>
</feature>
<evidence type="ECO:0000256" key="5">
    <source>
        <dbReference type="ARBA" id="ARBA00023136"/>
    </source>
</evidence>
<keyword evidence="4 8" id="KW-1133">Transmembrane helix</keyword>
<dbReference type="RefSeq" id="WP_342806401.1">
    <property type="nucleotide sequence ID" value="NZ_JAOPJZ010000002.1"/>
</dbReference>
<comment type="subcellular location">
    <subcellularLocation>
        <location evidence="1 8">Cell membrane</location>
        <topology evidence="1 8">Multi-pass membrane protein</topology>
    </subcellularLocation>
</comment>
<evidence type="ECO:0000256" key="3">
    <source>
        <dbReference type="ARBA" id="ARBA00022692"/>
    </source>
</evidence>
<evidence type="ECO:0000256" key="2">
    <source>
        <dbReference type="ARBA" id="ARBA00022475"/>
    </source>
</evidence>
<sequence length="135" mass="14099">MTTILGLEGVAVLVWLTLEAEPAHLVGTGGAIGAICRHLVYQRLAWETFPIATLTVNTVGSFVFAVVAFGDAGASAFHLIGIGACGAFTTFSSFSVETVQLWERGQRRRAAFNAGINLASALAGIAFAWLLTSGL</sequence>
<dbReference type="EMBL" id="JAOPJZ010000002">
    <property type="protein sequence ID" value="MCU4751029.1"/>
    <property type="molecule type" value="Genomic_DNA"/>
</dbReference>
<comment type="function">
    <text evidence="8">Fluoride-specific ion channel. Important for reducing fluoride concentration in the cell, thus reducing its toxicity.</text>
</comment>
<dbReference type="GO" id="GO:0005886">
    <property type="term" value="C:plasma membrane"/>
    <property type="evidence" value="ECO:0007669"/>
    <property type="project" value="UniProtKB-SubCell"/>
</dbReference>
<keyword evidence="8" id="KW-0407">Ion channel</keyword>
<comment type="activity regulation">
    <text evidence="8">Na(+) is not transported, but it plays an essential structural role and its presence is essential for fluoride channel function.</text>
</comment>
<evidence type="ECO:0000256" key="8">
    <source>
        <dbReference type="HAMAP-Rule" id="MF_00454"/>
    </source>
</evidence>
<gene>
    <name evidence="8" type="primary">fluC</name>
    <name evidence="8" type="synonym">crcB</name>
    <name evidence="9" type="ORF">OB919_03375</name>
</gene>
<keyword evidence="8" id="KW-0479">Metal-binding</keyword>
<keyword evidence="8" id="KW-0915">Sodium</keyword>
<feature type="transmembrane region" description="Helical" evidence="8">
    <location>
        <begin position="49"/>
        <end position="70"/>
    </location>
</feature>
<keyword evidence="3 8" id="KW-0812">Transmembrane</keyword>
<evidence type="ECO:0000256" key="7">
    <source>
        <dbReference type="ARBA" id="ARBA00035585"/>
    </source>
</evidence>
<dbReference type="AlphaFoldDB" id="A0AAP3E646"/>
<organism evidence="9 10">
    <name type="scientific">Natronosalvus hydrolyticus</name>
    <dbReference type="NCBI Taxonomy" id="2979988"/>
    <lineage>
        <taxon>Archaea</taxon>
        <taxon>Methanobacteriati</taxon>
        <taxon>Methanobacteriota</taxon>
        <taxon>Stenosarchaea group</taxon>
        <taxon>Halobacteria</taxon>
        <taxon>Halobacteriales</taxon>
        <taxon>Natrialbaceae</taxon>
        <taxon>Natronosalvus</taxon>
    </lineage>
</organism>
<dbReference type="InterPro" id="IPR003691">
    <property type="entry name" value="FluC"/>
</dbReference>
<feature type="binding site" evidence="8">
    <location>
        <position position="86"/>
    </location>
    <ligand>
        <name>Na(+)</name>
        <dbReference type="ChEBI" id="CHEBI:29101"/>
        <note>structural</note>
    </ligand>
</feature>